<organism evidence="1 2">
    <name type="scientific">Burkholderia multivorans</name>
    <dbReference type="NCBI Taxonomy" id="87883"/>
    <lineage>
        <taxon>Bacteria</taxon>
        <taxon>Pseudomonadati</taxon>
        <taxon>Pseudomonadota</taxon>
        <taxon>Betaproteobacteria</taxon>
        <taxon>Burkholderiales</taxon>
        <taxon>Burkholderiaceae</taxon>
        <taxon>Burkholderia</taxon>
        <taxon>Burkholderia cepacia complex</taxon>
    </lineage>
</organism>
<protein>
    <submittedName>
        <fullName evidence="1">Head protein</fullName>
    </submittedName>
</protein>
<evidence type="ECO:0000313" key="1">
    <source>
        <dbReference type="EMBL" id="PRF64866.1"/>
    </source>
</evidence>
<dbReference type="AlphaFoldDB" id="A0A228DT59"/>
<evidence type="ECO:0000313" key="2">
    <source>
        <dbReference type="Proteomes" id="UP000238982"/>
    </source>
</evidence>
<name>A0A228DT59_9BURK</name>
<comment type="caution">
    <text evidence="1">The sequence shown here is derived from an EMBL/GenBank/DDBJ whole genome shotgun (WGS) entry which is preliminary data.</text>
</comment>
<sequence>MPSNTVTTYATVGNREDLIDKVFMISPTDTPFVSAISQTGATAIYHEWQTDALTSPANVALVEGADASYTAEAPTVRLGNYSQIVGDSFSVSNTQEAVKHAGPNQIARLQAKTMMQLKKDIEYSALLNTTSATGSSSVARQMKGVFGWNSTNYIGGSGGSAPVAGNPGTAPVAGTAQAYTETLLKQALQEAYIAGGNVDMLILTPAGKQVQSSFTGNITRMQDVNNDGKVTLKTSYTIYQSDFGEVTCVPNRVITGAKEVFGIDTDMWSLAVLRGFDTEELATTGDARNFQIRWEGTLEARNQASGFTIADLNNV</sequence>
<accession>A0A228DT59</accession>
<dbReference type="InterPro" id="IPR035198">
    <property type="entry name" value="SU10_MCP"/>
</dbReference>
<dbReference type="EMBL" id="PVGH01000025">
    <property type="protein sequence ID" value="PRF64866.1"/>
    <property type="molecule type" value="Genomic_DNA"/>
</dbReference>
<dbReference type="Pfam" id="PF17236">
    <property type="entry name" value="SU10_MCP"/>
    <property type="match status" value="1"/>
</dbReference>
<dbReference type="Proteomes" id="UP000238982">
    <property type="component" value="Unassembled WGS sequence"/>
</dbReference>
<proteinExistence type="predicted"/>
<reference evidence="1 2" key="1">
    <citation type="submission" date="2018-03" db="EMBL/GenBank/DDBJ databases">
        <authorList>
            <person name="Keele B.F."/>
        </authorList>
    </citation>
    <scope>NUCLEOTIDE SEQUENCE [LARGE SCALE GENOMIC DNA]</scope>
    <source>
        <strain evidence="1 2">AU19729</strain>
    </source>
</reference>
<gene>
    <name evidence="1" type="ORF">C6Q15_04090</name>
</gene>
<dbReference type="RefSeq" id="WP_105798590.1">
    <property type="nucleotide sequence ID" value="NZ_PVGH01000025.1"/>
</dbReference>